<name>A0AAJ0DJ32_9PEZI</name>
<sequence length="880" mass="98895">MRFARTLQLATYAPWKDKYIDYAKLKKLLRDDDSAPSSPSTDTKDEWTDEDEGAFVDELVNSQLEKVHAFHKQTYDKLRDRTAACEAKLDDIAVADVQQGGQDGKQDGKQHGKQEDHQHDGHNDGQWVDEEASKGTPRNGGPDEKKLPMPNDLESQKATADTSENTTATGNDSGDKKGTSNGNGNGKQPVPSEDTKQKILNEVLSELDSITKETSQLEKYSRINYTGFLKAAKKHDRKRGGSYRVRPLLQVRLAALPFNKEDYGPLLYRSSAMYSFVGQHLTDGSKAAETRGKSMNETHPGKEEYVSHKFWVHPENLLEVKTMILRRLPVLVYNPQTSKIAEGNVPDPSITSIYFDNPSFDLYSNKVNDGEASSLRLRWYGQLEQQPQIWIEKKTVHPDEDGLSREARLTTKEKYVQRFVKGEYHMEKQIKKLEDRAGVDSEPAKSLRSGVEEIQTFIKENNVQPVLRANYTRTAFQIPGDNRVRISLDTELAFIREDALDVDRPCRDPESWHRTDIDNSQLEYPFSSIRKGEISRFPFALLEIKLRTDGRSRKSEWIQDIMNSHVVKPAPRFSKFVHGVANLFEDYVNTFPFWLSELETDIRRDPKQAFEEEQAKRRKEVEDDFAVGSLLRSPAMRDTAKKSPAQQATLSPIGSPVDANRGASQPGLSASHKPSNLGTSVTADSSTMQKDNVAEEPDDDETGTHAQNSQRPVNYGTLSGIKSLLPSVSSSKYAAHQRNKKLPPGVSKPDFWIKDQGDVKVEGKVWLANQRTFIKWQHVSVLLASLSVGLYNAAGEDNGVARALALVYTLVAIFAGVWGYGVYMWRVGLIERRSGKDFDAVVGPVVVCVGLIVALVLNFGFKEGRGGVWVWRGWFADVWV</sequence>
<dbReference type="EMBL" id="JAWDJX010000010">
    <property type="protein sequence ID" value="KAK3055053.1"/>
    <property type="molecule type" value="Genomic_DNA"/>
</dbReference>
<proteinExistence type="predicted"/>
<feature type="compositionally biased region" description="Polar residues" evidence="6">
    <location>
        <begin position="156"/>
        <end position="172"/>
    </location>
</feature>
<dbReference type="Proteomes" id="UP001271007">
    <property type="component" value="Unassembled WGS sequence"/>
</dbReference>
<comment type="subcellular location">
    <subcellularLocation>
        <location evidence="1">Vacuole membrane</location>
        <topology evidence="1">Multi-pass membrane protein</topology>
    </subcellularLocation>
</comment>
<evidence type="ECO:0000256" key="1">
    <source>
        <dbReference type="ARBA" id="ARBA00004128"/>
    </source>
</evidence>
<dbReference type="AlphaFoldDB" id="A0AAJ0DJ32"/>
<keyword evidence="2" id="KW-0926">Vacuole</keyword>
<comment type="caution">
    <text evidence="9">The sequence shown here is derived from an EMBL/GenBank/DDBJ whole genome shotgun (WGS) entry which is preliminary data.</text>
</comment>
<dbReference type="Pfam" id="PF09359">
    <property type="entry name" value="VTC"/>
    <property type="match status" value="1"/>
</dbReference>
<evidence type="ECO:0000256" key="2">
    <source>
        <dbReference type="ARBA" id="ARBA00022554"/>
    </source>
</evidence>
<dbReference type="PROSITE" id="PS51382">
    <property type="entry name" value="SPX"/>
    <property type="match status" value="1"/>
</dbReference>
<feature type="compositionally biased region" description="Basic and acidic residues" evidence="6">
    <location>
        <begin position="104"/>
        <end position="123"/>
    </location>
</feature>
<feature type="region of interest" description="Disordered" evidence="6">
    <location>
        <begin position="99"/>
        <end position="196"/>
    </location>
</feature>
<gene>
    <name evidence="9" type="primary">VTC2</name>
    <name evidence="9" type="ORF">LTR09_004213</name>
</gene>
<evidence type="ECO:0000256" key="4">
    <source>
        <dbReference type="ARBA" id="ARBA00022989"/>
    </source>
</evidence>
<dbReference type="GO" id="GO:0000329">
    <property type="term" value="C:fungal-type vacuole membrane"/>
    <property type="evidence" value="ECO:0007669"/>
    <property type="project" value="TreeGrafter"/>
</dbReference>
<dbReference type="InterPro" id="IPR003807">
    <property type="entry name" value="DUF202"/>
</dbReference>
<dbReference type="InterPro" id="IPR018966">
    <property type="entry name" value="VTC_domain"/>
</dbReference>
<dbReference type="PANTHER" id="PTHR46140:SF2">
    <property type="entry name" value="VACUOLAR TRANSPORTER CHAPERONE 3 COMPLEX SUBUNIT 3-RELATED"/>
    <property type="match status" value="1"/>
</dbReference>
<keyword evidence="3 7" id="KW-0812">Transmembrane</keyword>
<dbReference type="CDD" id="cd14480">
    <property type="entry name" value="SPX_VTC2_like"/>
    <property type="match status" value="1"/>
</dbReference>
<feature type="transmembrane region" description="Helical" evidence="7">
    <location>
        <begin position="841"/>
        <end position="861"/>
    </location>
</feature>
<keyword evidence="5 7" id="KW-0472">Membrane</keyword>
<feature type="region of interest" description="Disordered" evidence="6">
    <location>
        <begin position="629"/>
        <end position="715"/>
    </location>
</feature>
<dbReference type="Pfam" id="PF02656">
    <property type="entry name" value="DUF202"/>
    <property type="match status" value="1"/>
</dbReference>
<feature type="transmembrane region" description="Helical" evidence="7">
    <location>
        <begin position="776"/>
        <end position="794"/>
    </location>
</feature>
<dbReference type="GO" id="GO:0006799">
    <property type="term" value="P:polyphosphate biosynthetic process"/>
    <property type="evidence" value="ECO:0007669"/>
    <property type="project" value="UniProtKB-ARBA"/>
</dbReference>
<dbReference type="InterPro" id="IPR042267">
    <property type="entry name" value="VTC_sf"/>
</dbReference>
<feature type="region of interest" description="Disordered" evidence="6">
    <location>
        <begin position="30"/>
        <end position="56"/>
    </location>
</feature>
<evidence type="ECO:0000256" key="6">
    <source>
        <dbReference type="SAM" id="MobiDB-lite"/>
    </source>
</evidence>
<evidence type="ECO:0000256" key="3">
    <source>
        <dbReference type="ARBA" id="ARBA00022692"/>
    </source>
</evidence>
<keyword evidence="10" id="KW-1185">Reference proteome</keyword>
<evidence type="ECO:0000313" key="10">
    <source>
        <dbReference type="Proteomes" id="UP001271007"/>
    </source>
</evidence>
<reference evidence="9" key="1">
    <citation type="submission" date="2023-04" db="EMBL/GenBank/DDBJ databases">
        <title>Black Yeasts Isolated from many extreme environments.</title>
        <authorList>
            <person name="Coleine C."/>
            <person name="Stajich J.E."/>
            <person name="Selbmann L."/>
        </authorList>
    </citation>
    <scope>NUCLEOTIDE SEQUENCE</scope>
    <source>
        <strain evidence="9">CCFEE 5312</strain>
    </source>
</reference>
<keyword evidence="4 7" id="KW-1133">Transmembrane helix</keyword>
<feature type="transmembrane region" description="Helical" evidence="7">
    <location>
        <begin position="801"/>
        <end position="821"/>
    </location>
</feature>
<evidence type="ECO:0000259" key="8">
    <source>
        <dbReference type="PROSITE" id="PS51382"/>
    </source>
</evidence>
<protein>
    <submittedName>
        <fullName evidence="9">Phosphate metabolism transcription protein</fullName>
    </submittedName>
</protein>
<evidence type="ECO:0000256" key="7">
    <source>
        <dbReference type="SAM" id="Phobius"/>
    </source>
</evidence>
<evidence type="ECO:0000313" key="9">
    <source>
        <dbReference type="EMBL" id="KAK3055053.1"/>
    </source>
</evidence>
<dbReference type="Gene3D" id="3.20.100.30">
    <property type="entry name" value="VTC, catalytic tunnel domain"/>
    <property type="match status" value="1"/>
</dbReference>
<evidence type="ECO:0000256" key="5">
    <source>
        <dbReference type="ARBA" id="ARBA00023136"/>
    </source>
</evidence>
<feature type="compositionally biased region" description="Polar residues" evidence="6">
    <location>
        <begin position="662"/>
        <end position="690"/>
    </location>
</feature>
<organism evidence="9 10">
    <name type="scientific">Extremus antarcticus</name>
    <dbReference type="NCBI Taxonomy" id="702011"/>
    <lineage>
        <taxon>Eukaryota</taxon>
        <taxon>Fungi</taxon>
        <taxon>Dikarya</taxon>
        <taxon>Ascomycota</taxon>
        <taxon>Pezizomycotina</taxon>
        <taxon>Dothideomycetes</taxon>
        <taxon>Dothideomycetidae</taxon>
        <taxon>Mycosphaerellales</taxon>
        <taxon>Extremaceae</taxon>
        <taxon>Extremus</taxon>
    </lineage>
</organism>
<accession>A0AAJ0DJ32</accession>
<dbReference type="InterPro" id="IPR004331">
    <property type="entry name" value="SPX_dom"/>
</dbReference>
<dbReference type="GO" id="GO:0033254">
    <property type="term" value="C:vacuolar transporter chaperone complex"/>
    <property type="evidence" value="ECO:0007669"/>
    <property type="project" value="TreeGrafter"/>
</dbReference>
<dbReference type="InterPro" id="IPR051572">
    <property type="entry name" value="VTC_Complex_Subunit"/>
</dbReference>
<dbReference type="PANTHER" id="PTHR46140">
    <property type="entry name" value="VACUOLAR TRANSPORTER CHAPERONE 1-RELATED"/>
    <property type="match status" value="1"/>
</dbReference>
<feature type="domain" description="SPX" evidence="8">
    <location>
        <begin position="1"/>
        <end position="249"/>
    </location>
</feature>